<reference evidence="4" key="1">
    <citation type="journal article" date="2019" name="Int. J. Syst. Evol. Microbiol.">
        <title>The Global Catalogue of Microorganisms (GCM) 10K type strain sequencing project: providing services to taxonomists for standard genome sequencing and annotation.</title>
        <authorList>
            <consortium name="The Broad Institute Genomics Platform"/>
            <consortium name="The Broad Institute Genome Sequencing Center for Infectious Disease"/>
            <person name="Wu L."/>
            <person name="Ma J."/>
        </authorList>
    </citation>
    <scope>NUCLEOTIDE SEQUENCE [LARGE SCALE GENOMIC DNA]</scope>
    <source>
        <strain evidence="4">CCM 7327</strain>
    </source>
</reference>
<organism evidence="3 4">
    <name type="scientific">Sphingobium fuliginis (strain ATCC 27551)</name>
    <dbReference type="NCBI Taxonomy" id="336203"/>
    <lineage>
        <taxon>Bacteria</taxon>
        <taxon>Pseudomonadati</taxon>
        <taxon>Pseudomonadota</taxon>
        <taxon>Alphaproteobacteria</taxon>
        <taxon>Sphingomonadales</taxon>
        <taxon>Sphingomonadaceae</taxon>
        <taxon>Sphingobium</taxon>
    </lineage>
</organism>
<gene>
    <name evidence="3" type="ORF">GCM10019071_17080</name>
</gene>
<keyword evidence="4" id="KW-1185">Reference proteome</keyword>
<feature type="compositionally biased region" description="Low complexity" evidence="1">
    <location>
        <begin position="17"/>
        <end position="28"/>
    </location>
</feature>
<evidence type="ECO:0000313" key="4">
    <source>
        <dbReference type="Proteomes" id="UP000628109"/>
    </source>
</evidence>
<evidence type="ECO:0000256" key="1">
    <source>
        <dbReference type="SAM" id="MobiDB-lite"/>
    </source>
</evidence>
<evidence type="ECO:0000313" key="3">
    <source>
        <dbReference type="EMBL" id="GFZ88064.1"/>
    </source>
</evidence>
<accession>A0ABQ1EVK8</accession>
<protein>
    <submittedName>
        <fullName evidence="3">Uncharacterized protein</fullName>
    </submittedName>
</protein>
<evidence type="ECO:0000256" key="2">
    <source>
        <dbReference type="SAM" id="Phobius"/>
    </source>
</evidence>
<keyword evidence="2" id="KW-0472">Membrane</keyword>
<dbReference type="EMBL" id="BMDU01000003">
    <property type="protein sequence ID" value="GFZ88064.1"/>
    <property type="molecule type" value="Genomic_DNA"/>
</dbReference>
<comment type="caution">
    <text evidence="3">The sequence shown here is derived from an EMBL/GenBank/DDBJ whole genome shotgun (WGS) entry which is preliminary data.</text>
</comment>
<dbReference type="Proteomes" id="UP000628109">
    <property type="component" value="Unassembled WGS sequence"/>
</dbReference>
<sequence>MVGTADMIDLSPQPQDKGSGAKAAPAAPQHDPVQTNSREDGNPASWWHVPQEQMEGAIQRLSRWAGPFALLATLFLLGWWIIG</sequence>
<proteinExistence type="predicted"/>
<feature type="transmembrane region" description="Helical" evidence="2">
    <location>
        <begin position="64"/>
        <end position="82"/>
    </location>
</feature>
<keyword evidence="2" id="KW-1133">Transmembrane helix</keyword>
<name>A0ABQ1EVK8_SPHSA</name>
<keyword evidence="2" id="KW-0812">Transmembrane</keyword>
<feature type="region of interest" description="Disordered" evidence="1">
    <location>
        <begin position="1"/>
        <end position="46"/>
    </location>
</feature>